<feature type="transmembrane region" description="Helical" evidence="1">
    <location>
        <begin position="6"/>
        <end position="30"/>
    </location>
</feature>
<evidence type="ECO:0000313" key="2">
    <source>
        <dbReference type="EMBL" id="XCJ16155.1"/>
    </source>
</evidence>
<protein>
    <recommendedName>
        <fullName evidence="3">TMhelix containing protein</fullName>
    </recommendedName>
</protein>
<keyword evidence="1" id="KW-0812">Transmembrane</keyword>
<dbReference type="AlphaFoldDB" id="A0AAU8ID61"/>
<accession>A0AAU8ID61</accession>
<proteinExistence type="predicted"/>
<feature type="transmembrane region" description="Helical" evidence="1">
    <location>
        <begin position="37"/>
        <end position="61"/>
    </location>
</feature>
<organism evidence="2">
    <name type="scientific">Sporolactobacillus sp. Y61</name>
    <dbReference type="NCBI Taxonomy" id="3160863"/>
    <lineage>
        <taxon>Bacteria</taxon>
        <taxon>Bacillati</taxon>
        <taxon>Bacillota</taxon>
        <taxon>Bacilli</taxon>
        <taxon>Bacillales</taxon>
        <taxon>Sporolactobacillaceae</taxon>
        <taxon>Sporolactobacillus</taxon>
    </lineage>
</organism>
<gene>
    <name evidence="2" type="ORF">ABNN70_10690</name>
</gene>
<sequence length="73" mass="8557">MGIYHLQLLSCYVLVGLLMGWTLGFLPFWYSWRKKHLVLLIILTMTWLPVAIAALLVAPIFNTFYSEKREEVK</sequence>
<keyword evidence="1" id="KW-1133">Transmembrane helix</keyword>
<keyword evidence="1" id="KW-0472">Membrane</keyword>
<dbReference type="EMBL" id="CP159510">
    <property type="protein sequence ID" value="XCJ16155.1"/>
    <property type="molecule type" value="Genomic_DNA"/>
</dbReference>
<name>A0AAU8ID61_9BACL</name>
<evidence type="ECO:0000256" key="1">
    <source>
        <dbReference type="SAM" id="Phobius"/>
    </source>
</evidence>
<reference evidence="2" key="1">
    <citation type="submission" date="2024-06" db="EMBL/GenBank/DDBJ databases">
        <authorList>
            <person name="Fan A."/>
            <person name="Zhang F.Y."/>
            <person name="Zhang L."/>
        </authorList>
    </citation>
    <scope>NUCLEOTIDE SEQUENCE</scope>
    <source>
        <strain evidence="2">Y61</strain>
    </source>
</reference>
<evidence type="ECO:0008006" key="3">
    <source>
        <dbReference type="Google" id="ProtNLM"/>
    </source>
</evidence>
<dbReference type="RefSeq" id="WP_353947766.1">
    <property type="nucleotide sequence ID" value="NZ_CP159510.1"/>
</dbReference>